<dbReference type="EMBL" id="KN835383">
    <property type="protein sequence ID" value="KIK38605.1"/>
    <property type="molecule type" value="Genomic_DNA"/>
</dbReference>
<proteinExistence type="inferred from homology"/>
<dbReference type="InParanoid" id="A0A0C9ZM12"/>
<evidence type="ECO:0000256" key="5">
    <source>
        <dbReference type="ARBA" id="ARBA00022723"/>
    </source>
</evidence>
<reference evidence="10" key="2">
    <citation type="submission" date="2015-01" db="EMBL/GenBank/DDBJ databases">
        <title>Evolutionary Origins and Diversification of the Mycorrhizal Mutualists.</title>
        <authorList>
            <consortium name="DOE Joint Genome Institute"/>
            <consortium name="Mycorrhizal Genomics Consortium"/>
            <person name="Kohler A."/>
            <person name="Kuo A."/>
            <person name="Nagy L.G."/>
            <person name="Floudas D."/>
            <person name="Copeland A."/>
            <person name="Barry K.W."/>
            <person name="Cichocki N."/>
            <person name="Veneault-Fourrey C."/>
            <person name="LaButti K."/>
            <person name="Lindquist E.A."/>
            <person name="Lipzen A."/>
            <person name="Lundell T."/>
            <person name="Morin E."/>
            <person name="Murat C."/>
            <person name="Riley R."/>
            <person name="Ohm R."/>
            <person name="Sun H."/>
            <person name="Tunlid A."/>
            <person name="Henrissat B."/>
            <person name="Grigoriev I.V."/>
            <person name="Hibbett D.S."/>
            <person name="Martin F."/>
        </authorList>
    </citation>
    <scope>NUCLEOTIDE SEQUENCE [LARGE SCALE GENOMIC DNA]</scope>
    <source>
        <strain evidence="10">UH-Slu-Lm8-n1</strain>
    </source>
</reference>
<dbReference type="PANTHER" id="PTHR10642">
    <property type="entry name" value="RIBONUCLEASE H1"/>
    <property type="match status" value="1"/>
</dbReference>
<organism evidence="9 10">
    <name type="scientific">Suillus luteus UH-Slu-Lm8-n1</name>
    <dbReference type="NCBI Taxonomy" id="930992"/>
    <lineage>
        <taxon>Eukaryota</taxon>
        <taxon>Fungi</taxon>
        <taxon>Dikarya</taxon>
        <taxon>Basidiomycota</taxon>
        <taxon>Agaricomycotina</taxon>
        <taxon>Agaricomycetes</taxon>
        <taxon>Agaricomycetidae</taxon>
        <taxon>Boletales</taxon>
        <taxon>Suillineae</taxon>
        <taxon>Suillaceae</taxon>
        <taxon>Suillus</taxon>
    </lineage>
</organism>
<evidence type="ECO:0000256" key="1">
    <source>
        <dbReference type="ARBA" id="ARBA00000077"/>
    </source>
</evidence>
<evidence type="ECO:0000256" key="7">
    <source>
        <dbReference type="ARBA" id="ARBA00022801"/>
    </source>
</evidence>
<dbReference type="InterPro" id="IPR002156">
    <property type="entry name" value="RNaseH_domain"/>
</dbReference>
<evidence type="ECO:0000259" key="8">
    <source>
        <dbReference type="PROSITE" id="PS50879"/>
    </source>
</evidence>
<dbReference type="Gene3D" id="3.30.420.10">
    <property type="entry name" value="Ribonuclease H-like superfamily/Ribonuclease H"/>
    <property type="match status" value="1"/>
</dbReference>
<dbReference type="InterPro" id="IPR012337">
    <property type="entry name" value="RNaseH-like_sf"/>
</dbReference>
<feature type="domain" description="RNase H type-1" evidence="8">
    <location>
        <begin position="1"/>
        <end position="103"/>
    </location>
</feature>
<dbReference type="Pfam" id="PF00075">
    <property type="entry name" value="RNase_H"/>
    <property type="match status" value="1"/>
</dbReference>
<dbReference type="Proteomes" id="UP000054485">
    <property type="component" value="Unassembled WGS sequence"/>
</dbReference>
<evidence type="ECO:0000256" key="2">
    <source>
        <dbReference type="ARBA" id="ARBA00005300"/>
    </source>
</evidence>
<keyword evidence="6" id="KW-0255">Endonuclease</keyword>
<name>A0A0C9ZM12_9AGAM</name>
<dbReference type="PROSITE" id="PS50879">
    <property type="entry name" value="RNASE_H_1"/>
    <property type="match status" value="1"/>
</dbReference>
<dbReference type="OrthoDB" id="2752996at2759"/>
<evidence type="ECO:0000313" key="9">
    <source>
        <dbReference type="EMBL" id="KIK38605.1"/>
    </source>
</evidence>
<dbReference type="GO" id="GO:0046872">
    <property type="term" value="F:metal ion binding"/>
    <property type="evidence" value="ECO:0007669"/>
    <property type="project" value="UniProtKB-KW"/>
</dbReference>
<keyword evidence="10" id="KW-1185">Reference proteome</keyword>
<keyword evidence="4" id="KW-0540">Nuclease</keyword>
<reference evidence="9 10" key="1">
    <citation type="submission" date="2014-04" db="EMBL/GenBank/DDBJ databases">
        <authorList>
            <consortium name="DOE Joint Genome Institute"/>
            <person name="Kuo A."/>
            <person name="Ruytinx J."/>
            <person name="Rineau F."/>
            <person name="Colpaert J."/>
            <person name="Kohler A."/>
            <person name="Nagy L.G."/>
            <person name="Floudas D."/>
            <person name="Copeland A."/>
            <person name="Barry K.W."/>
            <person name="Cichocki N."/>
            <person name="Veneault-Fourrey C."/>
            <person name="LaButti K."/>
            <person name="Lindquist E.A."/>
            <person name="Lipzen A."/>
            <person name="Lundell T."/>
            <person name="Morin E."/>
            <person name="Murat C."/>
            <person name="Sun H."/>
            <person name="Tunlid A."/>
            <person name="Henrissat B."/>
            <person name="Grigoriev I.V."/>
            <person name="Hibbett D.S."/>
            <person name="Martin F."/>
            <person name="Nordberg H.P."/>
            <person name="Cantor M.N."/>
            <person name="Hua S.X."/>
        </authorList>
    </citation>
    <scope>NUCLEOTIDE SEQUENCE [LARGE SCALE GENOMIC DNA]</scope>
    <source>
        <strain evidence="9 10">UH-Slu-Lm8-n1</strain>
    </source>
</reference>
<dbReference type="PANTHER" id="PTHR10642:SF26">
    <property type="entry name" value="RIBONUCLEASE H1"/>
    <property type="match status" value="1"/>
</dbReference>
<evidence type="ECO:0000256" key="4">
    <source>
        <dbReference type="ARBA" id="ARBA00022722"/>
    </source>
</evidence>
<dbReference type="InterPro" id="IPR050092">
    <property type="entry name" value="RNase_H"/>
</dbReference>
<dbReference type="AlphaFoldDB" id="A0A0C9ZM12"/>
<sequence length="406" mass="46061">MPGTHHSNQIGELVAVLVALQSINPQTPIKFITDSKYVINGLTTHLSSWEDSGWIEVSNAPLFKAIAYHLRRRPTPTTFQWVKGHSGVEGNEKADQLAQSGATKADVDEVDLYVPRNFDIQGAKLSLITQQLAYRALMADTHLKYNRQTLCLLSITRAAIENLTTTLETDETIWKSCRHKDITKKIQMFIYKTLNNAYKLGEFWLQIPTFEQRARCSACGELSESMEHILVQCNNLARKKIWSMVRTIWPRKYGPWPEPSIGLILGCGALSLPQNPQNRDSDNENRNATKIAKGPSRLLRILLSESAYLIWTVRCERAIKGQTHTTENITSRWANTINRRLQLDRAIAARTERSSKAITLVAQTWADIIKIDTNNTTQQNNDEWVTTLEVLVGIKLPRPSQTEETR</sequence>
<evidence type="ECO:0000313" key="10">
    <source>
        <dbReference type="Proteomes" id="UP000054485"/>
    </source>
</evidence>
<accession>A0A0C9ZM12</accession>
<dbReference type="HOGENOM" id="CLU_044484_3_1_1"/>
<dbReference type="STRING" id="930992.A0A0C9ZM12"/>
<dbReference type="GO" id="GO:0003676">
    <property type="term" value="F:nucleic acid binding"/>
    <property type="evidence" value="ECO:0007669"/>
    <property type="project" value="InterPro"/>
</dbReference>
<dbReference type="SUPFAM" id="SSF53098">
    <property type="entry name" value="Ribonuclease H-like"/>
    <property type="match status" value="1"/>
</dbReference>
<dbReference type="InterPro" id="IPR036397">
    <property type="entry name" value="RNaseH_sf"/>
</dbReference>
<comment type="similarity">
    <text evidence="2">Belongs to the RNase H family.</text>
</comment>
<keyword evidence="5" id="KW-0479">Metal-binding</keyword>
<comment type="catalytic activity">
    <reaction evidence="1">
        <text>Endonucleolytic cleavage to 5'-phosphomonoester.</text>
        <dbReference type="EC" id="3.1.26.4"/>
    </reaction>
</comment>
<dbReference type="GO" id="GO:0004523">
    <property type="term" value="F:RNA-DNA hybrid ribonuclease activity"/>
    <property type="evidence" value="ECO:0007669"/>
    <property type="project" value="UniProtKB-EC"/>
</dbReference>
<gene>
    <name evidence="9" type="ORF">CY34DRAFT_771980</name>
</gene>
<evidence type="ECO:0000256" key="3">
    <source>
        <dbReference type="ARBA" id="ARBA00012180"/>
    </source>
</evidence>
<keyword evidence="7" id="KW-0378">Hydrolase</keyword>
<dbReference type="GO" id="GO:0043137">
    <property type="term" value="P:DNA replication, removal of RNA primer"/>
    <property type="evidence" value="ECO:0007669"/>
    <property type="project" value="TreeGrafter"/>
</dbReference>
<dbReference type="EC" id="3.1.26.4" evidence="3"/>
<protein>
    <recommendedName>
        <fullName evidence="3">ribonuclease H</fullName>
        <ecNumber evidence="3">3.1.26.4</ecNumber>
    </recommendedName>
</protein>
<evidence type="ECO:0000256" key="6">
    <source>
        <dbReference type="ARBA" id="ARBA00022759"/>
    </source>
</evidence>